<dbReference type="AlphaFoldDB" id="A0A0V1DM10"/>
<keyword evidence="2" id="KW-1185">Reference proteome</keyword>
<dbReference type="Proteomes" id="UP000054995">
    <property type="component" value="Unassembled WGS sequence"/>
</dbReference>
<organism evidence="1 2">
    <name type="scientific">Trichinella pseudospiralis</name>
    <name type="common">Parasitic roundworm</name>
    <dbReference type="NCBI Taxonomy" id="6337"/>
    <lineage>
        <taxon>Eukaryota</taxon>
        <taxon>Metazoa</taxon>
        <taxon>Ecdysozoa</taxon>
        <taxon>Nematoda</taxon>
        <taxon>Enoplea</taxon>
        <taxon>Dorylaimia</taxon>
        <taxon>Trichinellida</taxon>
        <taxon>Trichinellidae</taxon>
        <taxon>Trichinella</taxon>
    </lineage>
</organism>
<protein>
    <submittedName>
        <fullName evidence="1">Uncharacterized protein</fullName>
    </submittedName>
</protein>
<gene>
    <name evidence="1" type="ORF">T4D_5966</name>
</gene>
<sequence length="35" mass="4156">MNQPVPPELPGTKSPTKEYTWWDSWLQLHMLYAPL</sequence>
<dbReference type="OrthoDB" id="10525710at2759"/>
<comment type="caution">
    <text evidence="1">The sequence shown here is derived from an EMBL/GenBank/DDBJ whole genome shotgun (WGS) entry which is preliminary data.</text>
</comment>
<accession>A0A0V1DM10</accession>
<name>A0A0V1DM10_TRIPS</name>
<reference evidence="1 2" key="1">
    <citation type="submission" date="2015-01" db="EMBL/GenBank/DDBJ databases">
        <title>Evolution of Trichinella species and genotypes.</title>
        <authorList>
            <person name="Korhonen P.K."/>
            <person name="Edoardo P."/>
            <person name="Giuseppe L.R."/>
            <person name="Gasser R.B."/>
        </authorList>
    </citation>
    <scope>NUCLEOTIDE SEQUENCE [LARGE SCALE GENOMIC DNA]</scope>
    <source>
        <strain evidence="1">ISS470</strain>
    </source>
</reference>
<evidence type="ECO:0000313" key="2">
    <source>
        <dbReference type="Proteomes" id="UP000054995"/>
    </source>
</evidence>
<dbReference type="EMBL" id="JYDT01003485">
    <property type="protein sequence ID" value="KRY62360.1"/>
    <property type="molecule type" value="Genomic_DNA"/>
</dbReference>
<evidence type="ECO:0000313" key="1">
    <source>
        <dbReference type="EMBL" id="KRY62360.1"/>
    </source>
</evidence>
<proteinExistence type="predicted"/>